<feature type="compositionally biased region" description="Basic residues" evidence="1">
    <location>
        <begin position="274"/>
        <end position="285"/>
    </location>
</feature>
<feature type="region of interest" description="Disordered" evidence="1">
    <location>
        <begin position="259"/>
        <end position="285"/>
    </location>
</feature>
<dbReference type="VEuPathDB" id="FungiDB:Z517_02461"/>
<dbReference type="EMBL" id="KN846970">
    <property type="protein sequence ID" value="KIW83216.1"/>
    <property type="molecule type" value="Genomic_DNA"/>
</dbReference>
<evidence type="ECO:0000313" key="4">
    <source>
        <dbReference type="Proteomes" id="UP000053029"/>
    </source>
</evidence>
<dbReference type="SMART" id="SM00225">
    <property type="entry name" value="BTB"/>
    <property type="match status" value="1"/>
</dbReference>
<keyword evidence="4" id="KW-1185">Reference proteome</keyword>
<dbReference type="InterPro" id="IPR000210">
    <property type="entry name" value="BTB/POZ_dom"/>
</dbReference>
<sequence length="285" mass="31612">MANGEETPQIGESGAADVEMEAMEQTQEVEDDKAAGRGEDAGNDTQIANGNTTNPQTMFLECLKSPIVHLIVGTGDEETTLTAHKAILQRSSYFSEILSSLDDDSLIVELPDESLDAVGCFLQYQYTGEYFPRRLPDSPDGLEPDPSVPPIDNTGEQLLKHARVYTLAQKLGLPDLKTLAHSKIHRINSTAVGEIAYARYVYGNTPSDDVTIRRPVAAFWATRSHVLRHEAEYEFKAMCLEYPQFGFDVLNLVLDQREKRAREREEEGTPGGTKGRKRARPSVNI</sequence>
<reference evidence="3 4" key="1">
    <citation type="submission" date="2015-01" db="EMBL/GenBank/DDBJ databases">
        <title>The Genome Sequence of Fonsecaea pedrosoi CBS 271.37.</title>
        <authorList>
            <consortium name="The Broad Institute Genomics Platform"/>
            <person name="Cuomo C."/>
            <person name="de Hoog S."/>
            <person name="Gorbushina A."/>
            <person name="Stielow B."/>
            <person name="Teixiera M."/>
            <person name="Abouelleil A."/>
            <person name="Chapman S.B."/>
            <person name="Priest M."/>
            <person name="Young S.K."/>
            <person name="Wortman J."/>
            <person name="Nusbaum C."/>
            <person name="Birren B."/>
        </authorList>
    </citation>
    <scope>NUCLEOTIDE SEQUENCE [LARGE SCALE GENOMIC DNA]</scope>
    <source>
        <strain evidence="3 4">CBS 271.37</strain>
    </source>
</reference>
<dbReference type="PROSITE" id="PS50097">
    <property type="entry name" value="BTB"/>
    <property type="match status" value="1"/>
</dbReference>
<evidence type="ECO:0000256" key="1">
    <source>
        <dbReference type="SAM" id="MobiDB-lite"/>
    </source>
</evidence>
<dbReference type="OrthoDB" id="3926209at2759"/>
<dbReference type="Pfam" id="PF00651">
    <property type="entry name" value="BTB"/>
    <property type="match status" value="1"/>
</dbReference>
<dbReference type="CDD" id="cd18186">
    <property type="entry name" value="BTB_POZ_ZBTB_KLHL-like"/>
    <property type="match status" value="1"/>
</dbReference>
<protein>
    <recommendedName>
        <fullName evidence="2">BTB domain-containing protein</fullName>
    </recommendedName>
</protein>
<dbReference type="Gene3D" id="3.30.710.10">
    <property type="entry name" value="Potassium Channel Kv1.1, Chain A"/>
    <property type="match status" value="1"/>
</dbReference>
<feature type="region of interest" description="Disordered" evidence="1">
    <location>
        <begin position="1"/>
        <end position="53"/>
    </location>
</feature>
<dbReference type="PANTHER" id="PTHR47843">
    <property type="entry name" value="BTB DOMAIN-CONTAINING PROTEIN-RELATED"/>
    <property type="match status" value="1"/>
</dbReference>
<dbReference type="HOGENOM" id="CLU_068952_0_0_1"/>
<dbReference type="PANTHER" id="PTHR47843:SF3">
    <property type="entry name" value="BTB DOMAIN-CONTAINING PROTEIN"/>
    <property type="match status" value="1"/>
</dbReference>
<gene>
    <name evidence="3" type="ORF">Z517_02461</name>
</gene>
<organism evidence="3 4">
    <name type="scientific">Fonsecaea pedrosoi CBS 271.37</name>
    <dbReference type="NCBI Taxonomy" id="1442368"/>
    <lineage>
        <taxon>Eukaryota</taxon>
        <taxon>Fungi</taxon>
        <taxon>Dikarya</taxon>
        <taxon>Ascomycota</taxon>
        <taxon>Pezizomycotina</taxon>
        <taxon>Eurotiomycetes</taxon>
        <taxon>Chaetothyriomycetidae</taxon>
        <taxon>Chaetothyriales</taxon>
        <taxon>Herpotrichiellaceae</taxon>
        <taxon>Fonsecaea</taxon>
    </lineage>
</organism>
<accession>A0A0D2DZH2</accession>
<dbReference type="AlphaFoldDB" id="A0A0D2DZH2"/>
<dbReference type="Proteomes" id="UP000053029">
    <property type="component" value="Unassembled WGS sequence"/>
</dbReference>
<evidence type="ECO:0000259" key="2">
    <source>
        <dbReference type="PROSITE" id="PS50097"/>
    </source>
</evidence>
<feature type="domain" description="BTB" evidence="2">
    <location>
        <begin position="68"/>
        <end position="134"/>
    </location>
</feature>
<proteinExistence type="predicted"/>
<feature type="compositionally biased region" description="Acidic residues" evidence="1">
    <location>
        <begin position="18"/>
        <end position="31"/>
    </location>
</feature>
<evidence type="ECO:0000313" key="3">
    <source>
        <dbReference type="EMBL" id="KIW83216.1"/>
    </source>
</evidence>
<dbReference type="GeneID" id="25301951"/>
<dbReference type="InterPro" id="IPR011333">
    <property type="entry name" value="SKP1/BTB/POZ_sf"/>
</dbReference>
<name>A0A0D2DZH2_9EURO</name>
<dbReference type="RefSeq" id="XP_013287024.1">
    <property type="nucleotide sequence ID" value="XM_013431570.1"/>
</dbReference>
<feature type="compositionally biased region" description="Polar residues" evidence="1">
    <location>
        <begin position="43"/>
        <end position="53"/>
    </location>
</feature>
<dbReference type="SUPFAM" id="SSF54695">
    <property type="entry name" value="POZ domain"/>
    <property type="match status" value="1"/>
</dbReference>